<dbReference type="EMBL" id="JAJFAZ020000002">
    <property type="protein sequence ID" value="KAI5344750.1"/>
    <property type="molecule type" value="Genomic_DNA"/>
</dbReference>
<evidence type="ECO:0000313" key="2">
    <source>
        <dbReference type="EMBL" id="KAI5344750.1"/>
    </source>
</evidence>
<reference evidence="2 3" key="1">
    <citation type="journal article" date="2022" name="G3 (Bethesda)">
        <title>Whole-genome sequence and methylome profiling of the almond [Prunus dulcis (Mill.) D.A. Webb] cultivar 'Nonpareil'.</title>
        <authorList>
            <person name="D'Amico-Willman K.M."/>
            <person name="Ouma W.Z."/>
            <person name="Meulia T."/>
            <person name="Sideli G.M."/>
            <person name="Gradziel T.M."/>
            <person name="Fresnedo-Ramirez J."/>
        </authorList>
    </citation>
    <scope>NUCLEOTIDE SEQUENCE [LARGE SCALE GENOMIC DNA]</scope>
    <source>
        <strain evidence="2">Clone GOH B32 T37-40</strain>
    </source>
</reference>
<keyword evidence="3" id="KW-1185">Reference proteome</keyword>
<feature type="compositionally biased region" description="Low complexity" evidence="1">
    <location>
        <begin position="30"/>
        <end position="46"/>
    </location>
</feature>
<evidence type="ECO:0000256" key="1">
    <source>
        <dbReference type="SAM" id="MobiDB-lite"/>
    </source>
</evidence>
<dbReference type="Proteomes" id="UP001054821">
    <property type="component" value="Chromosome 2"/>
</dbReference>
<dbReference type="AlphaFoldDB" id="A0AAD4WJP5"/>
<evidence type="ECO:0000313" key="3">
    <source>
        <dbReference type="Proteomes" id="UP001054821"/>
    </source>
</evidence>
<proteinExistence type="predicted"/>
<gene>
    <name evidence="2" type="ORF">L3X38_012627</name>
</gene>
<feature type="region of interest" description="Disordered" evidence="1">
    <location>
        <begin position="1"/>
        <end position="108"/>
    </location>
</feature>
<organism evidence="2 3">
    <name type="scientific">Prunus dulcis</name>
    <name type="common">Almond</name>
    <name type="synonym">Amygdalus dulcis</name>
    <dbReference type="NCBI Taxonomy" id="3755"/>
    <lineage>
        <taxon>Eukaryota</taxon>
        <taxon>Viridiplantae</taxon>
        <taxon>Streptophyta</taxon>
        <taxon>Embryophyta</taxon>
        <taxon>Tracheophyta</taxon>
        <taxon>Spermatophyta</taxon>
        <taxon>Magnoliopsida</taxon>
        <taxon>eudicotyledons</taxon>
        <taxon>Gunneridae</taxon>
        <taxon>Pentapetalae</taxon>
        <taxon>rosids</taxon>
        <taxon>fabids</taxon>
        <taxon>Rosales</taxon>
        <taxon>Rosaceae</taxon>
        <taxon>Amygdaloideae</taxon>
        <taxon>Amygdaleae</taxon>
        <taxon>Prunus</taxon>
    </lineage>
</organism>
<protein>
    <submittedName>
        <fullName evidence="2">Uncharacterized protein</fullName>
    </submittedName>
</protein>
<name>A0AAD4WJP5_PRUDU</name>
<comment type="caution">
    <text evidence="2">The sequence shown here is derived from an EMBL/GenBank/DDBJ whole genome shotgun (WGS) entry which is preliminary data.</text>
</comment>
<sequence length="142" mass="15821">MTTSRNLQPPNPSHNHPPPQPANPSFLQISSSSSSSSSSLSLTSSTHNSEPKITLSPFRSYMCRARRRRRPMEKIEGQLNRPTQHTGGLCIEGRTHKVQDPESDNYVGGNSKQTIELYGKWQLEPLDLPHAVNGIMPKVNCF</sequence>
<accession>A0AAD4WJP5</accession>
<feature type="compositionally biased region" description="Pro residues" evidence="1">
    <location>
        <begin position="9"/>
        <end position="22"/>
    </location>
</feature>